<evidence type="ECO:0000313" key="1">
    <source>
        <dbReference type="EMBL" id="MBD8027186.1"/>
    </source>
</evidence>
<reference evidence="1 2" key="1">
    <citation type="submission" date="2020-08" db="EMBL/GenBank/DDBJ databases">
        <title>A Genomic Blueprint of the Chicken Gut Microbiome.</title>
        <authorList>
            <person name="Gilroy R."/>
            <person name="Ravi A."/>
            <person name="Getino M."/>
            <person name="Pursley I."/>
            <person name="Horton D.L."/>
            <person name="Alikhan N.-F."/>
            <person name="Baker D."/>
            <person name="Gharbi K."/>
            <person name="Hall N."/>
            <person name="Watson M."/>
            <person name="Adriaenssens E.M."/>
            <person name="Foster-Nyarko E."/>
            <person name="Jarju S."/>
            <person name="Secka A."/>
            <person name="Antonio M."/>
            <person name="Oren A."/>
            <person name="Chaudhuri R."/>
            <person name="La Ragione R.M."/>
            <person name="Hildebrand F."/>
            <person name="Pallen M.J."/>
        </authorList>
    </citation>
    <scope>NUCLEOTIDE SEQUENCE [LARGE SCALE GENOMIC DNA]</scope>
    <source>
        <strain evidence="1 2">Re31</strain>
    </source>
</reference>
<comment type="caution">
    <text evidence="1">The sequence shown here is derived from an EMBL/GenBank/DDBJ whole genome shotgun (WGS) entry which is preliminary data.</text>
</comment>
<protein>
    <recommendedName>
        <fullName evidence="3">Lipoprotein</fullName>
    </recommendedName>
</protein>
<organism evidence="1 2">
    <name type="scientific">Ureibacillus galli</name>
    <dbReference type="NCBI Taxonomy" id="2762222"/>
    <lineage>
        <taxon>Bacteria</taxon>
        <taxon>Bacillati</taxon>
        <taxon>Bacillota</taxon>
        <taxon>Bacilli</taxon>
        <taxon>Bacillales</taxon>
        <taxon>Caryophanaceae</taxon>
        <taxon>Ureibacillus</taxon>
    </lineage>
</organism>
<accession>A0ABR8XDA6</accession>
<dbReference type="PROSITE" id="PS51257">
    <property type="entry name" value="PROKAR_LIPOPROTEIN"/>
    <property type="match status" value="1"/>
</dbReference>
<keyword evidence="2" id="KW-1185">Reference proteome</keyword>
<evidence type="ECO:0000313" key="2">
    <source>
        <dbReference type="Proteomes" id="UP000640930"/>
    </source>
</evidence>
<gene>
    <name evidence="1" type="ORF">H9636_11035</name>
</gene>
<dbReference type="RefSeq" id="WP_191707656.1">
    <property type="nucleotide sequence ID" value="NZ_JACSQA010000015.1"/>
</dbReference>
<dbReference type="Proteomes" id="UP000640930">
    <property type="component" value="Unassembled WGS sequence"/>
</dbReference>
<sequence length="168" mass="19038">MKKIYLFSVICILCALVGCTRLKEVGTEQIVPSSGSKINQEVSMTQTEKPPSLTITFGKKEIRTIQGGYSWSYFDSKTGQMVNMEVDSVPSTELVNIEDAKKVHLNEPITLNFEKEPLNYEIRVYDHRDNLIATYNNFKDVKEKGKAKYEILVTWEEGIGSYAIALDT</sequence>
<dbReference type="EMBL" id="JACSQA010000015">
    <property type="protein sequence ID" value="MBD8027186.1"/>
    <property type="molecule type" value="Genomic_DNA"/>
</dbReference>
<name>A0ABR8XDA6_9BACL</name>
<proteinExistence type="predicted"/>
<evidence type="ECO:0008006" key="3">
    <source>
        <dbReference type="Google" id="ProtNLM"/>
    </source>
</evidence>